<dbReference type="Proteomes" id="UP000799755">
    <property type="component" value="Unassembled WGS sequence"/>
</dbReference>
<gene>
    <name evidence="1" type="ORF">BDR25DRAFT_358070</name>
</gene>
<organism evidence="1 2">
    <name type="scientific">Lindgomyces ingoldianus</name>
    <dbReference type="NCBI Taxonomy" id="673940"/>
    <lineage>
        <taxon>Eukaryota</taxon>
        <taxon>Fungi</taxon>
        <taxon>Dikarya</taxon>
        <taxon>Ascomycota</taxon>
        <taxon>Pezizomycotina</taxon>
        <taxon>Dothideomycetes</taxon>
        <taxon>Pleosporomycetidae</taxon>
        <taxon>Pleosporales</taxon>
        <taxon>Lindgomycetaceae</taxon>
        <taxon>Lindgomyces</taxon>
    </lineage>
</organism>
<evidence type="ECO:0000313" key="2">
    <source>
        <dbReference type="Proteomes" id="UP000799755"/>
    </source>
</evidence>
<protein>
    <submittedName>
        <fullName evidence="1">Uncharacterized protein</fullName>
    </submittedName>
</protein>
<comment type="caution">
    <text evidence="1">The sequence shown here is derived from an EMBL/GenBank/DDBJ whole genome shotgun (WGS) entry which is preliminary data.</text>
</comment>
<accession>A0ACB6QLA3</accession>
<evidence type="ECO:0000313" key="1">
    <source>
        <dbReference type="EMBL" id="KAF2467794.1"/>
    </source>
</evidence>
<proteinExistence type="predicted"/>
<dbReference type="EMBL" id="MU003518">
    <property type="protein sequence ID" value="KAF2467794.1"/>
    <property type="molecule type" value="Genomic_DNA"/>
</dbReference>
<reference evidence="1" key="1">
    <citation type="journal article" date="2020" name="Stud. Mycol.">
        <title>101 Dothideomycetes genomes: a test case for predicting lifestyles and emergence of pathogens.</title>
        <authorList>
            <person name="Haridas S."/>
            <person name="Albert R."/>
            <person name="Binder M."/>
            <person name="Bloem J."/>
            <person name="Labutti K."/>
            <person name="Salamov A."/>
            <person name="Andreopoulos B."/>
            <person name="Baker S."/>
            <person name="Barry K."/>
            <person name="Bills G."/>
            <person name="Bluhm B."/>
            <person name="Cannon C."/>
            <person name="Castanera R."/>
            <person name="Culley D."/>
            <person name="Daum C."/>
            <person name="Ezra D."/>
            <person name="Gonzalez J."/>
            <person name="Henrissat B."/>
            <person name="Kuo A."/>
            <person name="Liang C."/>
            <person name="Lipzen A."/>
            <person name="Lutzoni F."/>
            <person name="Magnuson J."/>
            <person name="Mondo S."/>
            <person name="Nolan M."/>
            <person name="Ohm R."/>
            <person name="Pangilinan J."/>
            <person name="Park H.-J."/>
            <person name="Ramirez L."/>
            <person name="Alfaro M."/>
            <person name="Sun H."/>
            <person name="Tritt A."/>
            <person name="Yoshinaga Y."/>
            <person name="Zwiers L.-H."/>
            <person name="Turgeon B."/>
            <person name="Goodwin S."/>
            <person name="Spatafora J."/>
            <person name="Crous P."/>
            <person name="Grigoriev I."/>
        </authorList>
    </citation>
    <scope>NUCLEOTIDE SEQUENCE</scope>
    <source>
        <strain evidence="1">ATCC 200398</strain>
    </source>
</reference>
<keyword evidence="2" id="KW-1185">Reference proteome</keyword>
<sequence>MLNESPPFQLNLIYPFLKPPCAPHPTENTTHLAVDVIANIVINVMSWNILYSTSSFLELIVNPYYYMFHSTTKSLSSALEDLVKFYVAKGAALKNSWCPVLGELGLPATELLLGLSKCAKIDSQRPIPPFVLRNPKPFPFPYCADIEVLEEWS</sequence>
<name>A0ACB6QLA3_9PLEO</name>